<comment type="cofactor">
    <cofactor evidence="7">
        <name>Mg(2+)</name>
        <dbReference type="ChEBI" id="CHEBI:18420"/>
    </cofactor>
</comment>
<evidence type="ECO:0000256" key="7">
    <source>
        <dbReference type="HAMAP-Rule" id="MF_00116"/>
    </source>
</evidence>
<evidence type="ECO:0000256" key="6">
    <source>
        <dbReference type="ARBA" id="ARBA00047686"/>
    </source>
</evidence>
<protein>
    <recommendedName>
        <fullName evidence="7">Deoxyuridine 5'-triphosphate nucleotidohydrolase</fullName>
        <shortName evidence="7">dUTPase</shortName>
        <ecNumber evidence="7">3.6.1.23</ecNumber>
    </recommendedName>
    <alternativeName>
        <fullName evidence="7">dUTP pyrophosphatase</fullName>
    </alternativeName>
</protein>
<proteinExistence type="inferred from homology"/>
<dbReference type="HAMAP" id="MF_00116">
    <property type="entry name" value="dUTPase_bact"/>
    <property type="match status" value="1"/>
</dbReference>
<evidence type="ECO:0000256" key="5">
    <source>
        <dbReference type="ARBA" id="ARBA00023080"/>
    </source>
</evidence>
<sequence>MTTILLQRLPHGADLPLPAYETAGAAGLDLRAALAENLTLVPGERALIPTGLAMQLPVGFEGQVRPRSGLALRHGVTVLNAPGTVDSDYRGEVSVVLINHGSEPFTVTRGDRIAQLVIAPVTHALLSEVETLSETARGAGGYGSTGVSGGGTRVGGRA</sequence>
<evidence type="ECO:0000256" key="4">
    <source>
        <dbReference type="ARBA" id="ARBA00022842"/>
    </source>
</evidence>
<dbReference type="GO" id="GO:0006226">
    <property type="term" value="P:dUMP biosynthetic process"/>
    <property type="evidence" value="ECO:0007669"/>
    <property type="project" value="UniProtKB-UniRule"/>
</dbReference>
<comment type="function">
    <text evidence="7">This enzyme is involved in nucleotide metabolism: it produces dUMP, the immediate precursor of thymidine nucleotides and it decreases the intracellular concentration of dUTP so that uracil cannot be incorporated into DNA.</text>
</comment>
<keyword evidence="5 7" id="KW-0546">Nucleotide metabolism</keyword>
<dbReference type="EMBL" id="CP102774">
    <property type="protein sequence ID" value="UZF86415.1"/>
    <property type="molecule type" value="Genomic_DNA"/>
</dbReference>
<feature type="binding site" evidence="7">
    <location>
        <position position="80"/>
    </location>
    <ligand>
        <name>substrate</name>
    </ligand>
</feature>
<keyword evidence="3 7" id="KW-0378">Hydrolase</keyword>
<dbReference type="SUPFAM" id="SSF51283">
    <property type="entry name" value="dUTPase-like"/>
    <property type="match status" value="1"/>
</dbReference>
<dbReference type="FunFam" id="2.70.40.10:FF:000002">
    <property type="entry name" value="dUTP diphosphatase"/>
    <property type="match status" value="1"/>
</dbReference>
<evidence type="ECO:0000259" key="9">
    <source>
        <dbReference type="Pfam" id="PF00692"/>
    </source>
</evidence>
<dbReference type="Pfam" id="PF00692">
    <property type="entry name" value="dUTPase"/>
    <property type="match status" value="1"/>
</dbReference>
<dbReference type="NCBIfam" id="NF001862">
    <property type="entry name" value="PRK00601.1"/>
    <property type="match status" value="1"/>
</dbReference>
<gene>
    <name evidence="7 10" type="primary">dut</name>
    <name evidence="10" type="ORF">NWE54_21965</name>
</gene>
<feature type="compositionally biased region" description="Gly residues" evidence="8">
    <location>
        <begin position="138"/>
        <end position="158"/>
    </location>
</feature>
<comment type="catalytic activity">
    <reaction evidence="6 7">
        <text>dUTP + H2O = dUMP + diphosphate + H(+)</text>
        <dbReference type="Rhea" id="RHEA:10248"/>
        <dbReference type="ChEBI" id="CHEBI:15377"/>
        <dbReference type="ChEBI" id="CHEBI:15378"/>
        <dbReference type="ChEBI" id="CHEBI:33019"/>
        <dbReference type="ChEBI" id="CHEBI:61555"/>
        <dbReference type="ChEBI" id="CHEBI:246422"/>
        <dbReference type="EC" id="3.6.1.23"/>
    </reaction>
</comment>
<accession>A0A9E7ZIB3</accession>
<evidence type="ECO:0000256" key="8">
    <source>
        <dbReference type="SAM" id="MobiDB-lite"/>
    </source>
</evidence>
<dbReference type="AlphaFoldDB" id="A0A9E7ZIB3"/>
<dbReference type="NCBIfam" id="TIGR00576">
    <property type="entry name" value="dut"/>
    <property type="match status" value="1"/>
</dbReference>
<dbReference type="Gene3D" id="2.70.40.10">
    <property type="match status" value="1"/>
</dbReference>
<dbReference type="InterPro" id="IPR033704">
    <property type="entry name" value="dUTPase_trimeric"/>
</dbReference>
<feature type="domain" description="dUTPase-like" evidence="9">
    <location>
        <begin position="16"/>
        <end position="146"/>
    </location>
</feature>
<feature type="binding site" evidence="7">
    <location>
        <begin position="84"/>
        <end position="86"/>
    </location>
    <ligand>
        <name>substrate</name>
    </ligand>
</feature>
<keyword evidence="4 7" id="KW-0460">Magnesium</keyword>
<dbReference type="GO" id="GO:0000287">
    <property type="term" value="F:magnesium ion binding"/>
    <property type="evidence" value="ECO:0007669"/>
    <property type="project" value="UniProtKB-UniRule"/>
</dbReference>
<reference evidence="10" key="1">
    <citation type="submission" date="2022-08" db="EMBL/GenBank/DDBJ databases">
        <title>Complete Genome Sequences of 2 Bosea sp. soil isolates.</title>
        <authorList>
            <person name="Alvarez Arevalo M."/>
            <person name="Sterndorff E.B."/>
            <person name="Faurdal D."/>
            <person name="Joergensen T.S."/>
            <person name="Weber T."/>
        </authorList>
    </citation>
    <scope>NUCLEOTIDE SEQUENCE</scope>
    <source>
        <strain evidence="10">NBC_00436</strain>
    </source>
</reference>
<name>A0A9E7ZIB3_9HYPH</name>
<dbReference type="PANTHER" id="PTHR11241">
    <property type="entry name" value="DEOXYURIDINE 5'-TRIPHOSPHATE NUCLEOTIDOHYDROLASE"/>
    <property type="match status" value="1"/>
</dbReference>
<comment type="similarity">
    <text evidence="1 7">Belongs to the dUTPase family.</text>
</comment>
<dbReference type="GO" id="GO:0046081">
    <property type="term" value="P:dUTP catabolic process"/>
    <property type="evidence" value="ECO:0007669"/>
    <property type="project" value="InterPro"/>
</dbReference>
<feature type="region of interest" description="Disordered" evidence="8">
    <location>
        <begin position="137"/>
        <end position="158"/>
    </location>
</feature>
<evidence type="ECO:0000256" key="3">
    <source>
        <dbReference type="ARBA" id="ARBA00022801"/>
    </source>
</evidence>
<dbReference type="EC" id="3.6.1.23" evidence="7"/>
<organism evidence="10">
    <name type="scientific">Bosea sp. NBC_00436</name>
    <dbReference type="NCBI Taxonomy" id="2969620"/>
    <lineage>
        <taxon>Bacteria</taxon>
        <taxon>Pseudomonadati</taxon>
        <taxon>Pseudomonadota</taxon>
        <taxon>Alphaproteobacteria</taxon>
        <taxon>Hyphomicrobiales</taxon>
        <taxon>Boseaceae</taxon>
        <taxon>Bosea</taxon>
    </lineage>
</organism>
<comment type="pathway">
    <text evidence="7">Pyrimidine metabolism; dUMP biosynthesis; dUMP from dCTP (dUTP route): step 2/2.</text>
</comment>
<evidence type="ECO:0000313" key="10">
    <source>
        <dbReference type="EMBL" id="UZF86415.1"/>
    </source>
</evidence>
<dbReference type="CDD" id="cd07557">
    <property type="entry name" value="trimeric_dUTPase"/>
    <property type="match status" value="1"/>
</dbReference>
<feature type="binding site" evidence="7">
    <location>
        <begin position="67"/>
        <end position="69"/>
    </location>
    <ligand>
        <name>substrate</name>
    </ligand>
</feature>
<comment type="caution">
    <text evidence="7">Lacks conserved residue(s) required for the propagation of feature annotation.</text>
</comment>
<dbReference type="InterPro" id="IPR036157">
    <property type="entry name" value="dUTPase-like_sf"/>
</dbReference>
<dbReference type="GO" id="GO:0004170">
    <property type="term" value="F:dUTP diphosphatase activity"/>
    <property type="evidence" value="ECO:0007669"/>
    <property type="project" value="UniProtKB-UniRule"/>
</dbReference>
<evidence type="ECO:0000256" key="2">
    <source>
        <dbReference type="ARBA" id="ARBA00022723"/>
    </source>
</evidence>
<dbReference type="InterPro" id="IPR029054">
    <property type="entry name" value="dUTPase-like"/>
</dbReference>
<keyword evidence="2 7" id="KW-0479">Metal-binding</keyword>
<evidence type="ECO:0000256" key="1">
    <source>
        <dbReference type="ARBA" id="ARBA00006581"/>
    </source>
</evidence>
<dbReference type="InterPro" id="IPR008181">
    <property type="entry name" value="dUTPase"/>
</dbReference>
<dbReference type="PANTHER" id="PTHR11241:SF0">
    <property type="entry name" value="DEOXYURIDINE 5'-TRIPHOSPHATE NUCLEOTIDOHYDROLASE"/>
    <property type="match status" value="1"/>
</dbReference>